<dbReference type="Pfam" id="PF06221">
    <property type="entry name" value="zf-C2HC5"/>
    <property type="match status" value="1"/>
</dbReference>
<dbReference type="GO" id="GO:0045893">
    <property type="term" value="P:positive regulation of DNA-templated transcription"/>
    <property type="evidence" value="ECO:0007669"/>
    <property type="project" value="TreeGrafter"/>
</dbReference>
<evidence type="ECO:0000259" key="3">
    <source>
        <dbReference type="Pfam" id="PF06221"/>
    </source>
</evidence>
<comment type="caution">
    <text evidence="4">The sequence shown here is derived from an EMBL/GenBank/DDBJ whole genome shotgun (WGS) entry which is preliminary data.</text>
</comment>
<dbReference type="OrthoDB" id="338816at2759"/>
<dbReference type="GO" id="GO:0005634">
    <property type="term" value="C:nucleus"/>
    <property type="evidence" value="ECO:0007669"/>
    <property type="project" value="InterPro"/>
</dbReference>
<proteinExistence type="predicted"/>
<gene>
    <name evidence="4" type="ORF">AV274_6404</name>
</gene>
<evidence type="ECO:0000313" key="4">
    <source>
        <dbReference type="EMBL" id="OAO11900.1"/>
    </source>
</evidence>
<keyword evidence="5" id="KW-1185">Reference proteome</keyword>
<dbReference type="GO" id="GO:0180022">
    <property type="term" value="C:RQC-trigger complex"/>
    <property type="evidence" value="ECO:0007669"/>
    <property type="project" value="InterPro"/>
</dbReference>
<dbReference type="GO" id="GO:0008270">
    <property type="term" value="F:zinc ion binding"/>
    <property type="evidence" value="ECO:0007669"/>
    <property type="project" value="InterPro"/>
</dbReference>
<dbReference type="PANTHER" id="PTHR12963:SF4">
    <property type="entry name" value="ACTIVATING SIGNAL COINTEGRATOR 1"/>
    <property type="match status" value="1"/>
</dbReference>
<dbReference type="STRING" id="478820.A0A196S422"/>
<feature type="compositionally biased region" description="Polar residues" evidence="2">
    <location>
        <begin position="85"/>
        <end position="94"/>
    </location>
</feature>
<name>A0A196S422_BLAHN</name>
<feature type="compositionally biased region" description="Basic and acidic residues" evidence="2">
    <location>
        <begin position="264"/>
        <end position="284"/>
    </location>
</feature>
<sequence>MAIRQELLLELSDIVGPENAPDMTDYILSFNDANDIKASLKDIIGNEAVANRIATEILKSRGQLVVKEERTTALKPKQSEENATPKESTQSISSKPELVKEDNPNSIPSTPVKDKKKSDEKAEFTHPIKSSVIPKAKCHCLGTKHPVLFNCTECGNIICKEEELEVCTYCGAFSQHYRRKYRNAKEEEALMKAIENKNRLLQYDRDNTARSQVYDDQSDYFDLNDRWSGKKMDPNAYKPVYEQRSKQPIAISFDFAGRRVVVDEKRVESSTKRKEAPKEEEAPVQREGGYYLAPTEDGKPMQKPKQESASLDVSEHAYENNTLQGKASIVYESLTKKLEHGLKLSEVRVKDGKKNKHVSKNWMKDE</sequence>
<organism evidence="4 5">
    <name type="scientific">Blastocystis sp. subtype 1 (strain ATCC 50177 / NandII)</name>
    <dbReference type="NCBI Taxonomy" id="478820"/>
    <lineage>
        <taxon>Eukaryota</taxon>
        <taxon>Sar</taxon>
        <taxon>Stramenopiles</taxon>
        <taxon>Bigyra</taxon>
        <taxon>Opalozoa</taxon>
        <taxon>Opalinata</taxon>
        <taxon>Blastocystidae</taxon>
        <taxon>Blastocystis</taxon>
    </lineage>
</organism>
<feature type="region of interest" description="Disordered" evidence="2">
    <location>
        <begin position="72"/>
        <end position="126"/>
    </location>
</feature>
<accession>A0A196S422</accession>
<evidence type="ECO:0000256" key="2">
    <source>
        <dbReference type="SAM" id="MobiDB-lite"/>
    </source>
</evidence>
<reference evidence="4 5" key="1">
    <citation type="submission" date="2016-05" db="EMBL/GenBank/DDBJ databases">
        <title>Nuclear genome of Blastocystis sp. subtype 1 NandII.</title>
        <authorList>
            <person name="Gentekaki E."/>
            <person name="Curtis B."/>
            <person name="Stairs C."/>
            <person name="Eme L."/>
            <person name="Herman E."/>
            <person name="Klimes V."/>
            <person name="Arias M.C."/>
            <person name="Elias M."/>
            <person name="Hilliou F."/>
            <person name="Klute M."/>
            <person name="Malik S.-B."/>
            <person name="Pightling A."/>
            <person name="Rachubinski R."/>
            <person name="Salas D."/>
            <person name="Schlacht A."/>
            <person name="Suga H."/>
            <person name="Archibald J."/>
            <person name="Ball S.G."/>
            <person name="Clark G."/>
            <person name="Dacks J."/>
            <person name="Van Der Giezen M."/>
            <person name="Tsaousis A."/>
            <person name="Roger A."/>
        </authorList>
    </citation>
    <scope>NUCLEOTIDE SEQUENCE [LARGE SCALE GENOMIC DNA]</scope>
    <source>
        <strain evidence="5">ATCC 50177 / NandII</strain>
    </source>
</reference>
<dbReference type="PANTHER" id="PTHR12963">
    <property type="entry name" value="THYROID RECEPTOR INTERACTING PROTEIN RELATED"/>
    <property type="match status" value="1"/>
</dbReference>
<feature type="domain" description="TRIP4/RQT4 C2HC5-type zinc finger" evidence="3">
    <location>
        <begin position="136"/>
        <end position="172"/>
    </location>
</feature>
<evidence type="ECO:0000313" key="5">
    <source>
        <dbReference type="Proteomes" id="UP000078348"/>
    </source>
</evidence>
<feature type="compositionally biased region" description="Basic and acidic residues" evidence="2">
    <location>
        <begin position="296"/>
        <end position="306"/>
    </location>
</feature>
<feature type="region of interest" description="Disordered" evidence="2">
    <location>
        <begin position="264"/>
        <end position="313"/>
    </location>
</feature>
<dbReference type="Proteomes" id="UP000078348">
    <property type="component" value="Unassembled WGS sequence"/>
</dbReference>
<evidence type="ECO:0000256" key="1">
    <source>
        <dbReference type="SAM" id="Coils"/>
    </source>
</evidence>
<dbReference type="InterPro" id="IPR039128">
    <property type="entry name" value="TRIP4-like"/>
</dbReference>
<feature type="compositionally biased region" description="Basic and acidic residues" evidence="2">
    <location>
        <begin position="112"/>
        <end position="126"/>
    </location>
</feature>
<dbReference type="AlphaFoldDB" id="A0A196S422"/>
<dbReference type="InterPro" id="IPR009349">
    <property type="entry name" value="TRIP4/RQT4_C2HC5_Znf"/>
</dbReference>
<keyword evidence="1" id="KW-0175">Coiled coil</keyword>
<dbReference type="EMBL" id="LXWW01000575">
    <property type="protein sequence ID" value="OAO11900.1"/>
    <property type="molecule type" value="Genomic_DNA"/>
</dbReference>
<feature type="compositionally biased region" description="Basic and acidic residues" evidence="2">
    <location>
        <begin position="72"/>
        <end position="84"/>
    </location>
</feature>
<feature type="coiled-coil region" evidence="1">
    <location>
        <begin position="177"/>
        <end position="204"/>
    </location>
</feature>
<protein>
    <recommendedName>
        <fullName evidence="3">TRIP4/RQT4 C2HC5-type zinc finger domain-containing protein</fullName>
    </recommendedName>
</protein>
<dbReference type="GO" id="GO:0072344">
    <property type="term" value="P:rescue of stalled ribosome"/>
    <property type="evidence" value="ECO:0007669"/>
    <property type="project" value="InterPro"/>
</dbReference>